<evidence type="ECO:0000259" key="5">
    <source>
        <dbReference type="PROSITE" id="PS51182"/>
    </source>
</evidence>
<feature type="domain" description="C2 tensin-type" evidence="5">
    <location>
        <begin position="407"/>
        <end position="596"/>
    </location>
</feature>
<feature type="transmembrane region" description="Helical" evidence="2">
    <location>
        <begin position="113"/>
        <end position="132"/>
    </location>
</feature>
<dbReference type="Pfam" id="PF10409">
    <property type="entry name" value="PTEN_C2"/>
    <property type="match status" value="1"/>
</dbReference>
<accession>A0A0N0P3N6</accession>
<dbReference type="InterPro" id="IPR051281">
    <property type="entry name" value="Dual-spec_lipid-protein_phosph"/>
</dbReference>
<dbReference type="SMART" id="SM01326">
    <property type="entry name" value="PTEN_C2"/>
    <property type="match status" value="1"/>
</dbReference>
<dbReference type="Proteomes" id="UP000038009">
    <property type="component" value="Unassembled WGS sequence"/>
</dbReference>
<evidence type="ECO:0000313" key="6">
    <source>
        <dbReference type="EMBL" id="KPI83877.1"/>
    </source>
</evidence>
<dbReference type="InterPro" id="IPR057023">
    <property type="entry name" value="PTP-SAK"/>
</dbReference>
<protein>
    <submittedName>
        <fullName evidence="6">Putative tyrosine phosphatase isoform</fullName>
    </submittedName>
</protein>
<dbReference type="InterPro" id="IPR029023">
    <property type="entry name" value="Tensin_phosphatase"/>
</dbReference>
<feature type="domain" description="Tyrosine specific protein phosphatases" evidence="3">
    <location>
        <begin position="331"/>
        <end position="381"/>
    </location>
</feature>
<keyword evidence="1" id="KW-0378">Hydrolase</keyword>
<dbReference type="PROSITE" id="PS50056">
    <property type="entry name" value="TYR_PHOSPHATASE_2"/>
    <property type="match status" value="1"/>
</dbReference>
<dbReference type="PROSITE" id="PS51182">
    <property type="entry name" value="C2_TENSIN"/>
    <property type="match status" value="1"/>
</dbReference>
<dbReference type="PROSITE" id="PS00383">
    <property type="entry name" value="TYR_PHOSPHATASE_1"/>
    <property type="match status" value="1"/>
</dbReference>
<name>A0A0N0P3N6_LEPSE</name>
<proteinExistence type="predicted"/>
<dbReference type="GO" id="GO:0005829">
    <property type="term" value="C:cytosol"/>
    <property type="evidence" value="ECO:0007669"/>
    <property type="project" value="TreeGrafter"/>
</dbReference>
<dbReference type="InterPro" id="IPR014020">
    <property type="entry name" value="Tensin_C2-dom"/>
</dbReference>
<gene>
    <name evidence="6" type="ORF">ABL78_7075</name>
</gene>
<feature type="domain" description="Phosphatase tensin-type" evidence="4">
    <location>
        <begin position="226"/>
        <end position="400"/>
    </location>
</feature>
<dbReference type="SUPFAM" id="SSF49562">
    <property type="entry name" value="C2 domain (Calcium/lipid-binding domain, CaLB)"/>
    <property type="match status" value="1"/>
</dbReference>
<dbReference type="EMBL" id="LJSK01000314">
    <property type="protein sequence ID" value="KPI83877.1"/>
    <property type="molecule type" value="Genomic_DNA"/>
</dbReference>
<feature type="transmembrane region" description="Helical" evidence="2">
    <location>
        <begin position="139"/>
        <end position="158"/>
    </location>
</feature>
<evidence type="ECO:0000256" key="1">
    <source>
        <dbReference type="ARBA" id="ARBA00022801"/>
    </source>
</evidence>
<comment type="caution">
    <text evidence="6">The sequence shown here is derived from an EMBL/GenBank/DDBJ whole genome shotgun (WGS) entry which is preliminary data.</text>
</comment>
<dbReference type="InterPro" id="IPR035892">
    <property type="entry name" value="C2_domain_sf"/>
</dbReference>
<dbReference type="SUPFAM" id="SSF52799">
    <property type="entry name" value="(Phosphotyrosine protein) phosphatases II"/>
    <property type="match status" value="1"/>
</dbReference>
<evidence type="ECO:0000313" key="7">
    <source>
        <dbReference type="Proteomes" id="UP000038009"/>
    </source>
</evidence>
<dbReference type="Gene3D" id="2.60.40.1110">
    <property type="match status" value="1"/>
</dbReference>
<dbReference type="PROSITE" id="PS51181">
    <property type="entry name" value="PPASE_TENSIN"/>
    <property type="match status" value="1"/>
</dbReference>
<evidence type="ECO:0000259" key="4">
    <source>
        <dbReference type="PROSITE" id="PS51181"/>
    </source>
</evidence>
<feature type="transmembrane region" description="Helical" evidence="2">
    <location>
        <begin position="164"/>
        <end position="184"/>
    </location>
</feature>
<keyword evidence="2" id="KW-0472">Membrane</keyword>
<keyword evidence="2" id="KW-1133">Transmembrane helix</keyword>
<dbReference type="PANTHER" id="PTHR12305">
    <property type="entry name" value="PHOSPHATASE WITH HOMOLOGY TO TENSIN"/>
    <property type="match status" value="1"/>
</dbReference>
<organism evidence="6 7">
    <name type="scientific">Leptomonas seymouri</name>
    <dbReference type="NCBI Taxonomy" id="5684"/>
    <lineage>
        <taxon>Eukaryota</taxon>
        <taxon>Discoba</taxon>
        <taxon>Euglenozoa</taxon>
        <taxon>Kinetoplastea</taxon>
        <taxon>Metakinetoplastina</taxon>
        <taxon>Trypanosomatida</taxon>
        <taxon>Trypanosomatidae</taxon>
        <taxon>Leishmaniinae</taxon>
        <taxon>Leptomonas</taxon>
    </lineage>
</organism>
<dbReference type="AlphaFoldDB" id="A0A0N0P3N6"/>
<dbReference type="PANTHER" id="PTHR12305:SF60">
    <property type="entry name" value="PHOSPHATIDYLINOSITOL 3,4,5-TRISPHOSPHATE 3-PHOSPHATASE TPTE2-RELATED"/>
    <property type="match status" value="1"/>
</dbReference>
<evidence type="ECO:0000259" key="3">
    <source>
        <dbReference type="PROSITE" id="PS50056"/>
    </source>
</evidence>
<keyword evidence="2" id="KW-0812">Transmembrane</keyword>
<dbReference type="InterPro" id="IPR016130">
    <property type="entry name" value="Tyr_Pase_AS"/>
</dbReference>
<dbReference type="InterPro" id="IPR029021">
    <property type="entry name" value="Prot-tyrosine_phosphatase-like"/>
</dbReference>
<reference evidence="6 7" key="1">
    <citation type="journal article" date="2015" name="PLoS Pathog.">
        <title>Leptomonas seymouri: Adaptations to the Dixenous Life Cycle Analyzed by Genome Sequencing, Transcriptome Profiling and Co-infection with Leishmania donovani.</title>
        <authorList>
            <person name="Kraeva N."/>
            <person name="Butenko A."/>
            <person name="Hlavacova J."/>
            <person name="Kostygov A."/>
            <person name="Myskova J."/>
            <person name="Grybchuk D."/>
            <person name="Lestinova T."/>
            <person name="Votypka J."/>
            <person name="Volf P."/>
            <person name="Opperdoes F."/>
            <person name="Flegontov P."/>
            <person name="Lukes J."/>
            <person name="Yurchenko V."/>
        </authorList>
    </citation>
    <scope>NUCLEOTIDE SEQUENCE [LARGE SCALE GENOMIC DNA]</scope>
    <source>
        <strain evidence="6 7">ATCC 30220</strain>
    </source>
</reference>
<feature type="transmembrane region" description="Helical" evidence="2">
    <location>
        <begin position="191"/>
        <end position="210"/>
    </location>
</feature>
<dbReference type="InterPro" id="IPR000387">
    <property type="entry name" value="Tyr_Pase_dom"/>
</dbReference>
<dbReference type="Gene3D" id="3.90.190.10">
    <property type="entry name" value="Protein tyrosine phosphatase superfamily"/>
    <property type="match status" value="1"/>
</dbReference>
<dbReference type="VEuPathDB" id="TriTrypDB:Lsey_0314_0030"/>
<dbReference type="OrthoDB" id="16692at2759"/>
<dbReference type="Pfam" id="PF22784">
    <property type="entry name" value="PTP-SAK"/>
    <property type="match status" value="1"/>
</dbReference>
<sequence>MLAGKLDALVEDAGPGVLHSSPPRGRVDGEDDAARVQFTVPTTMNEKLQYYLRDRTKYLHVQNELPEQVTADLSLVHNYYVSISDPQDMAFINPSTSTLEHACYTVYMRLLNLYLQCALLIPTFLFLFFCALRTKSSPVFLLVYTIFVDLEVLALWAYERGARLTAGLWWELVWVCASIILVSIHVSHPTSVLCSLMLIVHWMLIARITVIQMSRALRVFCASDRRCYIAEGVVLDLAYITRNVLAMGWPARGTEAFYRNPWEEVVRFLQRKYARLSYHVITLCSERSTAPFPLQSVYCVDDHNPAELEHMIAFCCEVADYVMADPYNRVVAVHCKGGKGRTGMMICAYLMYCGLCRSAEKAFRHFSLMRSRVGYTKLQGVQTPSQARYVRYFDRLINEQPGMVIPSRPRRVRKLVLRNIPPLWIRSGVEHLWMVVITKPCTERNVVYLSNPTVTFSAHVPDPSTYDWRQQVKDLFRNDEEVLYMEANEIDSTESSMTGYVPDRRTFRSVGSTANTLELAAPQDIPVLDGDVTFKFFFHKNNPNALRPPVQFWLHTGFEQDLTIRLGRNELDGPSKDAKQERYPGDFVIELQWDDVKGQASARE</sequence>
<keyword evidence="7" id="KW-1185">Reference proteome</keyword>
<dbReference type="OMA" id="RGTEAFY"/>
<evidence type="ECO:0000256" key="2">
    <source>
        <dbReference type="SAM" id="Phobius"/>
    </source>
</evidence>
<dbReference type="GO" id="GO:0016314">
    <property type="term" value="F:phosphatidylinositol-3,4,5-trisphosphate 3-phosphatase activity"/>
    <property type="evidence" value="ECO:0007669"/>
    <property type="project" value="TreeGrafter"/>
</dbReference>